<gene>
    <name evidence="1" type="ORF">EAG_01053</name>
</gene>
<keyword evidence="2" id="KW-1185">Reference proteome</keyword>
<dbReference type="AlphaFoldDB" id="E2AB37"/>
<name>E2AB37_CAMFO</name>
<dbReference type="EMBL" id="GL438234">
    <property type="protein sequence ID" value="EFN69313.1"/>
    <property type="molecule type" value="Genomic_DNA"/>
</dbReference>
<reference evidence="1 2" key="1">
    <citation type="journal article" date="2010" name="Science">
        <title>Genomic comparison of the ants Camponotus floridanus and Harpegnathos saltator.</title>
        <authorList>
            <person name="Bonasio R."/>
            <person name="Zhang G."/>
            <person name="Ye C."/>
            <person name="Mutti N.S."/>
            <person name="Fang X."/>
            <person name="Qin N."/>
            <person name="Donahue G."/>
            <person name="Yang P."/>
            <person name="Li Q."/>
            <person name="Li C."/>
            <person name="Zhang P."/>
            <person name="Huang Z."/>
            <person name="Berger S.L."/>
            <person name="Reinberg D."/>
            <person name="Wang J."/>
            <person name="Liebig J."/>
        </authorList>
    </citation>
    <scope>NUCLEOTIDE SEQUENCE [LARGE SCALE GENOMIC DNA]</scope>
    <source>
        <strain evidence="2">C129</strain>
    </source>
</reference>
<sequence length="179" mass="20472">MSGIREVISYSLKQRIHCEDAVACERREQLAVIPQYVALMVDTFHMHAIENNHSDSVYHLRLKTVESFLYASSSPKGRLPMHWQKRILKVNQPNDSDRSNADDKIRRINGVPLDTAQRQFFVTIRGGSRGISGLQAINYRHQLSCCALTDEELHFMIKIIKYVSSNADTNVPQIVDAYI</sequence>
<dbReference type="InParanoid" id="E2AB37"/>
<protein>
    <submittedName>
        <fullName evidence="1">Uncharacterized protein</fullName>
    </submittedName>
</protein>
<evidence type="ECO:0000313" key="1">
    <source>
        <dbReference type="EMBL" id="EFN69313.1"/>
    </source>
</evidence>
<evidence type="ECO:0000313" key="2">
    <source>
        <dbReference type="Proteomes" id="UP000000311"/>
    </source>
</evidence>
<accession>E2AB37</accession>
<organism evidence="2">
    <name type="scientific">Camponotus floridanus</name>
    <name type="common">Florida carpenter ant</name>
    <dbReference type="NCBI Taxonomy" id="104421"/>
    <lineage>
        <taxon>Eukaryota</taxon>
        <taxon>Metazoa</taxon>
        <taxon>Ecdysozoa</taxon>
        <taxon>Arthropoda</taxon>
        <taxon>Hexapoda</taxon>
        <taxon>Insecta</taxon>
        <taxon>Pterygota</taxon>
        <taxon>Neoptera</taxon>
        <taxon>Endopterygota</taxon>
        <taxon>Hymenoptera</taxon>
        <taxon>Apocrita</taxon>
        <taxon>Aculeata</taxon>
        <taxon>Formicoidea</taxon>
        <taxon>Formicidae</taxon>
        <taxon>Formicinae</taxon>
        <taxon>Camponotus</taxon>
    </lineage>
</organism>
<proteinExistence type="predicted"/>
<dbReference type="Proteomes" id="UP000000311">
    <property type="component" value="Unassembled WGS sequence"/>
</dbReference>